<dbReference type="SUPFAM" id="SSF55347">
    <property type="entry name" value="Glyceraldehyde-3-phosphate dehydrogenase-like, C-terminal domain"/>
    <property type="match status" value="1"/>
</dbReference>
<dbReference type="Pfam" id="PF01408">
    <property type="entry name" value="GFO_IDH_MocA"/>
    <property type="match status" value="1"/>
</dbReference>
<name>A0AAJ6B4E7_9MICO</name>
<dbReference type="AlphaFoldDB" id="A0AAJ6B4E7"/>
<sequence length="326" mass="33629">MTDLARWAILGAGGIALDFLTGLPESRTGRLHAVAARDASRARAFADAHGAPVAGTYADVLARDDVDAVYVATVHPAHADLVHAALDAGKAVLCEKPLTVTPADTDALLAHAAAAGLPLVEAFKYRFGPFADRVRQVVAEDLGELQSIEASFGFAAGTRTGRLFDPATAGGAIFDVGCYPVSYAVGLAAVAGRDLTASSVVEATGLRGDTGVDETASVTLDLDGSRAVLHTSIVEDQTSAARVTGARGVLEIPDVWGSRSESPATATLRRADGTTTQIVTPVVQPMAAEADAVIDALRAGRTEAPEMSWAESAVIARLLDDWLAGF</sequence>
<dbReference type="Proteomes" id="UP001213972">
    <property type="component" value="Chromosome"/>
</dbReference>
<dbReference type="InterPro" id="IPR036291">
    <property type="entry name" value="NAD(P)-bd_dom_sf"/>
</dbReference>
<dbReference type="PANTHER" id="PTHR22604:SF105">
    <property type="entry name" value="TRANS-1,2-DIHYDROBENZENE-1,2-DIOL DEHYDROGENASE"/>
    <property type="match status" value="1"/>
</dbReference>
<dbReference type="PANTHER" id="PTHR22604">
    <property type="entry name" value="OXIDOREDUCTASES"/>
    <property type="match status" value="1"/>
</dbReference>
<dbReference type="InterPro" id="IPR050984">
    <property type="entry name" value="Gfo/Idh/MocA_domain"/>
</dbReference>
<evidence type="ECO:0000313" key="7">
    <source>
        <dbReference type="Proteomes" id="UP001213972"/>
    </source>
</evidence>
<dbReference type="InterPro" id="IPR055170">
    <property type="entry name" value="GFO_IDH_MocA-like_dom"/>
</dbReference>
<reference evidence="6" key="1">
    <citation type="submission" date="2023-03" db="EMBL/GenBank/DDBJ databases">
        <title>Andean soil-derived lignocellulolytic bacterial consortium as a source of novel taxa and putative plastic-active enzymes.</title>
        <authorList>
            <person name="Diaz-Garcia L."/>
            <person name="Chuvochina M."/>
            <person name="Feuerriegel G."/>
            <person name="Bunk B."/>
            <person name="Sproer C."/>
            <person name="Streit W.R."/>
            <person name="Rodriguez L.M."/>
            <person name="Overmann J."/>
            <person name="Jimenez D.J."/>
        </authorList>
    </citation>
    <scope>NUCLEOTIDE SEQUENCE</scope>
    <source>
        <strain evidence="6">MAG 4610</strain>
    </source>
</reference>
<dbReference type="InterPro" id="IPR000683">
    <property type="entry name" value="Gfo/Idh/MocA-like_OxRdtase_N"/>
</dbReference>
<keyword evidence="2" id="KW-0560">Oxidoreductase</keyword>
<feature type="domain" description="GFO/IDH/MocA-like oxidoreductase" evidence="5">
    <location>
        <begin position="134"/>
        <end position="250"/>
    </location>
</feature>
<gene>
    <name evidence="6" type="ORF">P0Y48_09455</name>
</gene>
<dbReference type="SUPFAM" id="SSF51735">
    <property type="entry name" value="NAD(P)-binding Rossmann-fold domains"/>
    <property type="match status" value="1"/>
</dbReference>
<accession>A0AAJ6B4E7</accession>
<dbReference type="Gene3D" id="3.30.360.10">
    <property type="entry name" value="Dihydrodipicolinate Reductase, domain 2"/>
    <property type="match status" value="1"/>
</dbReference>
<dbReference type="Gene3D" id="3.40.50.720">
    <property type="entry name" value="NAD(P)-binding Rossmann-like Domain"/>
    <property type="match status" value="1"/>
</dbReference>
<organism evidence="6 7">
    <name type="scientific">Candidatus Microbacterium phytovorans</name>
    <dbReference type="NCBI Taxonomy" id="3121374"/>
    <lineage>
        <taxon>Bacteria</taxon>
        <taxon>Bacillati</taxon>
        <taxon>Actinomycetota</taxon>
        <taxon>Actinomycetes</taxon>
        <taxon>Micrococcales</taxon>
        <taxon>Microbacteriaceae</taxon>
        <taxon>Microbacterium</taxon>
    </lineage>
</organism>
<keyword evidence="3" id="KW-0520">NAD</keyword>
<feature type="domain" description="Gfo/Idh/MocA-like oxidoreductase N-terminal" evidence="4">
    <location>
        <begin position="6"/>
        <end position="119"/>
    </location>
</feature>
<evidence type="ECO:0000256" key="3">
    <source>
        <dbReference type="ARBA" id="ARBA00023027"/>
    </source>
</evidence>
<dbReference type="GO" id="GO:0016491">
    <property type="term" value="F:oxidoreductase activity"/>
    <property type="evidence" value="ECO:0007669"/>
    <property type="project" value="UniProtKB-KW"/>
</dbReference>
<evidence type="ECO:0000256" key="1">
    <source>
        <dbReference type="ARBA" id="ARBA00010928"/>
    </source>
</evidence>
<comment type="similarity">
    <text evidence="1">Belongs to the Gfo/Idh/MocA family.</text>
</comment>
<evidence type="ECO:0000259" key="5">
    <source>
        <dbReference type="Pfam" id="PF22725"/>
    </source>
</evidence>
<proteinExistence type="inferred from homology"/>
<evidence type="ECO:0000259" key="4">
    <source>
        <dbReference type="Pfam" id="PF01408"/>
    </source>
</evidence>
<evidence type="ECO:0000313" key="6">
    <source>
        <dbReference type="EMBL" id="WEK12696.1"/>
    </source>
</evidence>
<evidence type="ECO:0000256" key="2">
    <source>
        <dbReference type="ARBA" id="ARBA00023002"/>
    </source>
</evidence>
<dbReference type="GO" id="GO:0000166">
    <property type="term" value="F:nucleotide binding"/>
    <property type="evidence" value="ECO:0007669"/>
    <property type="project" value="InterPro"/>
</dbReference>
<protein>
    <submittedName>
        <fullName evidence="6">Gfo/Idh/MocA family oxidoreductase</fullName>
    </submittedName>
</protein>
<dbReference type="Pfam" id="PF22725">
    <property type="entry name" value="GFO_IDH_MocA_C3"/>
    <property type="match status" value="1"/>
</dbReference>
<dbReference type="EMBL" id="CP119321">
    <property type="protein sequence ID" value="WEK12696.1"/>
    <property type="molecule type" value="Genomic_DNA"/>
</dbReference>